<sequence>MSLLAADLEKLSVADLKKRLFWAGASLPDGHLEKADIISVVKKAEAEKAEKAAEADQKRVEEERGVPKPDPKPLDFNNIQCPDEEKQIVELHLLTEKQLRDRIEQAGHDVPKGEPSKHYLVALCRKAMKDPREPKPKKAEAPEDEEEEAVVPNRRPTIGDRVQIRDTMIMKRYLPEAIGKVFRIFKDDGGAFPYRLAGVGEQRHWFSEDDICWPVKKAQKTFITPKERTKAKPDNQPEKVVINHNRYGCTAGEVRDVLGETADKRNWVLSGGRQVPKMHEGSGWSRKVENSNTICDARPPPPPPGSIPRAPAPVTLSEEEMFAQMEEMQAQMDAEEAQAAQAPQEPLPAAAPEAQPVEPVTAPTPAAVPPSPAKPSPQKAQDPAQKDEASDQAATEPSVNGASVASVMDPGEERRKRKADARAKAQAEGAARRLARRQRKEQTAQTAAKLTVSDDEVEEVQAAADAPISIDDCQKRKKKKEKKRSKQKATQRAVAATAVAARPTERMARERCQSDRSEAVGADLFGGPSEIMQSRVRSAKEFPGALCTECRHPLAAAGPEAAVIEFRRPWLLEPCRIHAQIRCLASAGLLTTSPLGQALPTGSRSKTDPMQGTSTQGVLRSLARQENAAHVVREPRLPNARSLAAARQMAVSAALRTVRRAVRDAADEAVSGPPRRRQATRQDRPRPTEGCRISPLFEAVVAALPAAEAPTRHDIPKGERCAVCHGKLLRRGRKIRHLPCGHIFHDDCILPWLQKRTVCPLCRRDFSTMVQESKQRRDASWVATMLSRENQPNEEEAAAESLQPHGDLPILLD</sequence>
<name>A0A812V1A4_9DINO</name>
<gene>
    <name evidence="4" type="primary">rnf126</name>
    <name evidence="4" type="ORF">SNEC2469_LOCUS17396</name>
</gene>
<organism evidence="4 5">
    <name type="scientific">Symbiodinium necroappetens</name>
    <dbReference type="NCBI Taxonomy" id="1628268"/>
    <lineage>
        <taxon>Eukaryota</taxon>
        <taxon>Sar</taxon>
        <taxon>Alveolata</taxon>
        <taxon>Dinophyceae</taxon>
        <taxon>Suessiales</taxon>
        <taxon>Symbiodiniaceae</taxon>
        <taxon>Symbiodinium</taxon>
    </lineage>
</organism>
<keyword evidence="1" id="KW-0862">Zinc</keyword>
<keyword evidence="1" id="KW-0479">Metal-binding</keyword>
<dbReference type="PROSITE" id="PS50089">
    <property type="entry name" value="ZF_RING_2"/>
    <property type="match status" value="1"/>
</dbReference>
<feature type="region of interest" description="Disordered" evidence="2">
    <location>
        <begin position="329"/>
        <end position="449"/>
    </location>
</feature>
<feature type="compositionally biased region" description="Low complexity" evidence="2">
    <location>
        <begin position="490"/>
        <end position="502"/>
    </location>
</feature>
<evidence type="ECO:0000256" key="1">
    <source>
        <dbReference type="PROSITE-ProRule" id="PRU00175"/>
    </source>
</evidence>
<dbReference type="Gene3D" id="3.30.40.10">
    <property type="entry name" value="Zinc/RING finger domain, C3HC4 (zinc finger)"/>
    <property type="match status" value="1"/>
</dbReference>
<feature type="compositionally biased region" description="Basic and acidic residues" evidence="2">
    <location>
        <begin position="129"/>
        <end position="141"/>
    </location>
</feature>
<feature type="compositionally biased region" description="Basic and acidic residues" evidence="2">
    <location>
        <begin position="503"/>
        <end position="515"/>
    </location>
</feature>
<dbReference type="OrthoDB" id="438722at2759"/>
<dbReference type="CDD" id="cd16454">
    <property type="entry name" value="RING-H2_PA-TM-RING"/>
    <property type="match status" value="1"/>
</dbReference>
<dbReference type="GO" id="GO:0008270">
    <property type="term" value="F:zinc ion binding"/>
    <property type="evidence" value="ECO:0007669"/>
    <property type="project" value="UniProtKB-KW"/>
</dbReference>
<evidence type="ECO:0000256" key="2">
    <source>
        <dbReference type="SAM" id="MobiDB-lite"/>
    </source>
</evidence>
<evidence type="ECO:0000313" key="5">
    <source>
        <dbReference type="Proteomes" id="UP000601435"/>
    </source>
</evidence>
<dbReference type="Pfam" id="PF13639">
    <property type="entry name" value="zf-RING_2"/>
    <property type="match status" value="1"/>
</dbReference>
<feature type="region of interest" description="Disordered" evidence="2">
    <location>
        <begin position="52"/>
        <end position="75"/>
    </location>
</feature>
<dbReference type="PANTHER" id="PTHR45676:SF122">
    <property type="entry name" value="OS01G0823800 PROTEIN"/>
    <property type="match status" value="1"/>
</dbReference>
<feature type="region of interest" description="Disordered" evidence="2">
    <location>
        <begin position="471"/>
        <end position="515"/>
    </location>
</feature>
<dbReference type="AlphaFoldDB" id="A0A812V1A4"/>
<feature type="region of interest" description="Disordered" evidence="2">
    <location>
        <begin position="129"/>
        <end position="151"/>
    </location>
</feature>
<dbReference type="PANTHER" id="PTHR45676">
    <property type="entry name" value="RING-H2 FINGER PROTEIN ATL51-RELATED"/>
    <property type="match status" value="1"/>
</dbReference>
<keyword evidence="1" id="KW-0863">Zinc-finger</keyword>
<feature type="compositionally biased region" description="Basic and acidic residues" evidence="2">
    <location>
        <begin position="680"/>
        <end position="689"/>
    </location>
</feature>
<accession>A0A812V1A4</accession>
<dbReference type="GO" id="GO:0016567">
    <property type="term" value="P:protein ubiquitination"/>
    <property type="evidence" value="ECO:0007669"/>
    <property type="project" value="TreeGrafter"/>
</dbReference>
<feature type="region of interest" description="Disordered" evidence="2">
    <location>
        <begin position="273"/>
        <end position="312"/>
    </location>
</feature>
<protein>
    <submittedName>
        <fullName evidence="4">Rnf126 protein</fullName>
    </submittedName>
</protein>
<feature type="region of interest" description="Disordered" evidence="2">
    <location>
        <begin position="789"/>
        <end position="813"/>
    </location>
</feature>
<feature type="region of interest" description="Disordered" evidence="2">
    <location>
        <begin position="664"/>
        <end position="690"/>
    </location>
</feature>
<feature type="compositionally biased region" description="Polar residues" evidence="2">
    <location>
        <begin position="392"/>
        <end position="403"/>
    </location>
</feature>
<feature type="compositionally biased region" description="Basic residues" evidence="2">
    <location>
        <begin position="475"/>
        <end position="489"/>
    </location>
</feature>
<dbReference type="Proteomes" id="UP000601435">
    <property type="component" value="Unassembled WGS sequence"/>
</dbReference>
<dbReference type="InterPro" id="IPR013083">
    <property type="entry name" value="Znf_RING/FYVE/PHD"/>
</dbReference>
<feature type="compositionally biased region" description="Low complexity" evidence="2">
    <location>
        <begin position="329"/>
        <end position="365"/>
    </location>
</feature>
<keyword evidence="5" id="KW-1185">Reference proteome</keyword>
<dbReference type="InterPro" id="IPR001841">
    <property type="entry name" value="Znf_RING"/>
</dbReference>
<feature type="domain" description="RING-type" evidence="3">
    <location>
        <begin position="721"/>
        <end position="763"/>
    </location>
</feature>
<feature type="compositionally biased region" description="Basic and acidic residues" evidence="2">
    <location>
        <begin position="52"/>
        <end position="73"/>
    </location>
</feature>
<proteinExistence type="predicted"/>
<dbReference type="SMART" id="SM00184">
    <property type="entry name" value="RING"/>
    <property type="match status" value="1"/>
</dbReference>
<dbReference type="EMBL" id="CAJNJA010028786">
    <property type="protein sequence ID" value="CAE7611818.1"/>
    <property type="molecule type" value="Genomic_DNA"/>
</dbReference>
<feature type="compositionally biased region" description="Pro residues" evidence="2">
    <location>
        <begin position="366"/>
        <end position="375"/>
    </location>
</feature>
<comment type="caution">
    <text evidence="4">The sequence shown here is derived from an EMBL/GenBank/DDBJ whole genome shotgun (WGS) entry which is preliminary data.</text>
</comment>
<dbReference type="SUPFAM" id="SSF57850">
    <property type="entry name" value="RING/U-box"/>
    <property type="match status" value="1"/>
</dbReference>
<reference evidence="4" key="1">
    <citation type="submission" date="2021-02" db="EMBL/GenBank/DDBJ databases">
        <authorList>
            <person name="Dougan E. K."/>
            <person name="Rhodes N."/>
            <person name="Thang M."/>
            <person name="Chan C."/>
        </authorList>
    </citation>
    <scope>NUCLEOTIDE SEQUENCE</scope>
</reference>
<evidence type="ECO:0000313" key="4">
    <source>
        <dbReference type="EMBL" id="CAE7611818.1"/>
    </source>
</evidence>
<evidence type="ECO:0000259" key="3">
    <source>
        <dbReference type="PROSITE" id="PS50089"/>
    </source>
</evidence>